<evidence type="ECO:0000259" key="9">
    <source>
        <dbReference type="Pfam" id="PF12704"/>
    </source>
</evidence>
<sequence>MNTANKTAWILFISRRFARIDAQSRGALTAFLSSLGIAFGVMTLIVVMAVMNGFQMGYIESILEIHSFHVRAKAKNQEESKRLTSFLSANPLVRSFMPFTEAQALTVGKNGRQEAALIRFIPENSMQNDSGFASQVHIVSGSFDISSDKAVVGSALARSLGLTVGDSIHLLALSGSSDVELLSADRVFTVSGIFSCSYSEINGSFVFFSSAVGKRLLGESEQSVYGIKLKKLSHDSRFLSVLHSQLPNIAGETWRTYNRSFFGALKIEKNVLMLLVFLIFVVVGVNIFNSMRRMVFERREEIAVLSALGAPHALVQAIFLMQGLFIGLGGAVPGLLLGMLISVRTDTVFWLISKALYYVQYAQALLFNSEQLYYVTENPMFMFYAQIPARMFFPETAAITLFGVLAALAASYAASTHILKLSVAEVLRYE</sequence>
<dbReference type="RefSeq" id="WP_021687089.1">
    <property type="nucleotide sequence ID" value="NZ_KI260564.1"/>
</dbReference>
<evidence type="ECO:0000256" key="5">
    <source>
        <dbReference type="ARBA" id="ARBA00022989"/>
    </source>
</evidence>
<dbReference type="EMBL" id="AWVH01000024">
    <property type="protein sequence ID" value="ERJ93582.1"/>
    <property type="molecule type" value="Genomic_DNA"/>
</dbReference>
<comment type="caution">
    <text evidence="10">The sequence shown here is derived from an EMBL/GenBank/DDBJ whole genome shotgun (WGS) entry which is preliminary data.</text>
</comment>
<feature type="transmembrane region" description="Helical" evidence="7">
    <location>
        <begin position="325"/>
        <end position="343"/>
    </location>
</feature>
<feature type="transmembrane region" description="Helical" evidence="7">
    <location>
        <begin position="396"/>
        <end position="414"/>
    </location>
</feature>
<evidence type="ECO:0000313" key="11">
    <source>
        <dbReference type="Proteomes" id="UP000016649"/>
    </source>
</evidence>
<protein>
    <submittedName>
        <fullName evidence="10">Efflux ABC transporter, permease protein</fullName>
    </submittedName>
</protein>
<dbReference type="InterPro" id="IPR003838">
    <property type="entry name" value="ABC3_permease_C"/>
</dbReference>
<keyword evidence="11" id="KW-1185">Reference proteome</keyword>
<accession>A0ABN0NZQ4</accession>
<evidence type="ECO:0000256" key="7">
    <source>
        <dbReference type="SAM" id="Phobius"/>
    </source>
</evidence>
<feature type="transmembrane region" description="Helical" evidence="7">
    <location>
        <begin position="355"/>
        <end position="376"/>
    </location>
</feature>
<dbReference type="Proteomes" id="UP000016649">
    <property type="component" value="Unassembled WGS sequence"/>
</dbReference>
<feature type="transmembrane region" description="Helical" evidence="7">
    <location>
        <begin position="302"/>
        <end position="319"/>
    </location>
</feature>
<dbReference type="PANTHER" id="PTHR30489:SF0">
    <property type="entry name" value="LIPOPROTEIN-RELEASING SYSTEM TRANSMEMBRANE PROTEIN LOLE"/>
    <property type="match status" value="1"/>
</dbReference>
<dbReference type="Pfam" id="PF02687">
    <property type="entry name" value="FtsX"/>
    <property type="match status" value="1"/>
</dbReference>
<evidence type="ECO:0000256" key="3">
    <source>
        <dbReference type="ARBA" id="ARBA00022475"/>
    </source>
</evidence>
<name>A0ABN0NZQ4_TRELE</name>
<evidence type="ECO:0000313" key="10">
    <source>
        <dbReference type="EMBL" id="ERJ93582.1"/>
    </source>
</evidence>
<feature type="transmembrane region" description="Helical" evidence="7">
    <location>
        <begin position="26"/>
        <end position="51"/>
    </location>
</feature>
<evidence type="ECO:0000256" key="1">
    <source>
        <dbReference type="ARBA" id="ARBA00004651"/>
    </source>
</evidence>
<gene>
    <name evidence="10" type="ORF">HMPREF9193_00871</name>
</gene>
<evidence type="ECO:0000259" key="8">
    <source>
        <dbReference type="Pfam" id="PF02687"/>
    </source>
</evidence>
<feature type="transmembrane region" description="Helical" evidence="7">
    <location>
        <begin position="271"/>
        <end position="290"/>
    </location>
</feature>
<proteinExistence type="inferred from homology"/>
<keyword evidence="6 7" id="KW-0472">Membrane</keyword>
<dbReference type="Pfam" id="PF12704">
    <property type="entry name" value="MacB_PCD"/>
    <property type="match status" value="1"/>
</dbReference>
<dbReference type="PANTHER" id="PTHR30489">
    <property type="entry name" value="LIPOPROTEIN-RELEASING SYSTEM TRANSMEMBRANE PROTEIN LOLE"/>
    <property type="match status" value="1"/>
</dbReference>
<comment type="subcellular location">
    <subcellularLocation>
        <location evidence="1">Cell membrane</location>
        <topology evidence="1">Multi-pass membrane protein</topology>
    </subcellularLocation>
</comment>
<keyword evidence="3" id="KW-1003">Cell membrane</keyword>
<keyword evidence="4 7" id="KW-0812">Transmembrane</keyword>
<feature type="domain" description="ABC3 transporter permease C-terminal" evidence="8">
    <location>
        <begin position="274"/>
        <end position="422"/>
    </location>
</feature>
<organism evidence="10 11">
    <name type="scientific">Treponema lecithinolyticum ATCC 700332</name>
    <dbReference type="NCBI Taxonomy" id="1321815"/>
    <lineage>
        <taxon>Bacteria</taxon>
        <taxon>Pseudomonadati</taxon>
        <taxon>Spirochaetota</taxon>
        <taxon>Spirochaetia</taxon>
        <taxon>Spirochaetales</taxon>
        <taxon>Treponemataceae</taxon>
        <taxon>Treponema</taxon>
    </lineage>
</organism>
<dbReference type="InterPro" id="IPR051447">
    <property type="entry name" value="Lipoprotein-release_system"/>
</dbReference>
<reference evidence="10 11" key="1">
    <citation type="submission" date="2013-08" db="EMBL/GenBank/DDBJ databases">
        <authorList>
            <person name="Weinstock G."/>
            <person name="Sodergren E."/>
            <person name="Wylie T."/>
            <person name="Fulton L."/>
            <person name="Fulton R."/>
            <person name="Fronick C."/>
            <person name="O'Laughlin M."/>
            <person name="Godfrey J."/>
            <person name="Miner T."/>
            <person name="Herter B."/>
            <person name="Appelbaum E."/>
            <person name="Cordes M."/>
            <person name="Lek S."/>
            <person name="Wollam A."/>
            <person name="Pepin K.H."/>
            <person name="Palsikar V.B."/>
            <person name="Mitreva M."/>
            <person name="Wilson R.K."/>
        </authorList>
    </citation>
    <scope>NUCLEOTIDE SEQUENCE [LARGE SCALE GENOMIC DNA]</scope>
    <source>
        <strain evidence="10 11">ATCC 700332</strain>
    </source>
</reference>
<evidence type="ECO:0000256" key="4">
    <source>
        <dbReference type="ARBA" id="ARBA00022692"/>
    </source>
</evidence>
<keyword evidence="5 7" id="KW-1133">Transmembrane helix</keyword>
<evidence type="ECO:0000256" key="6">
    <source>
        <dbReference type="ARBA" id="ARBA00023136"/>
    </source>
</evidence>
<comment type="similarity">
    <text evidence="2">Belongs to the ABC-4 integral membrane protein family. LolC/E subfamily.</text>
</comment>
<dbReference type="InterPro" id="IPR025857">
    <property type="entry name" value="MacB_PCD"/>
</dbReference>
<evidence type="ECO:0000256" key="2">
    <source>
        <dbReference type="ARBA" id="ARBA00005236"/>
    </source>
</evidence>
<feature type="domain" description="MacB-like periplasmic core" evidence="9">
    <location>
        <begin position="31"/>
        <end position="209"/>
    </location>
</feature>